<evidence type="ECO:0008006" key="3">
    <source>
        <dbReference type="Google" id="ProtNLM"/>
    </source>
</evidence>
<gene>
    <name evidence="1" type="ORF">NQ318_018174</name>
</gene>
<proteinExistence type="predicted"/>
<sequence>MHQKSLLGDHLCNHMYENDFQRRLQYYQWLINNQMDNPNFVRNILFSDESRFTNLGLFNHNNLRYWAIDNPTIIRESRYQERFGFNVWLGLLGTRIIGPIIFDGILTGERYLGFLQNQIENVLENLPLAIERNIIFQQDGAPPHNARMVRIY</sequence>
<dbReference type="PANTHER" id="PTHR47326:SF1">
    <property type="entry name" value="HTH PSQ-TYPE DOMAIN-CONTAINING PROTEIN"/>
    <property type="match status" value="1"/>
</dbReference>
<dbReference type="Gene3D" id="3.30.420.10">
    <property type="entry name" value="Ribonuclease H-like superfamily/Ribonuclease H"/>
    <property type="match status" value="1"/>
</dbReference>
<keyword evidence="2" id="KW-1185">Reference proteome</keyword>
<dbReference type="GO" id="GO:0003676">
    <property type="term" value="F:nucleic acid binding"/>
    <property type="evidence" value="ECO:0007669"/>
    <property type="project" value="InterPro"/>
</dbReference>
<dbReference type="InterPro" id="IPR036397">
    <property type="entry name" value="RNaseH_sf"/>
</dbReference>
<dbReference type="EMBL" id="JAPWTK010000003">
    <property type="protein sequence ID" value="KAJ8962205.1"/>
    <property type="molecule type" value="Genomic_DNA"/>
</dbReference>
<accession>A0AAV8ZG61</accession>
<protein>
    <recommendedName>
        <fullName evidence="3">Transposase</fullName>
    </recommendedName>
</protein>
<dbReference type="Proteomes" id="UP001162162">
    <property type="component" value="Unassembled WGS sequence"/>
</dbReference>
<dbReference type="PANTHER" id="PTHR47326">
    <property type="entry name" value="TRANSPOSABLE ELEMENT TC3 TRANSPOSASE-LIKE PROTEIN"/>
    <property type="match status" value="1"/>
</dbReference>
<dbReference type="AlphaFoldDB" id="A0AAV8ZG61"/>
<comment type="caution">
    <text evidence="1">The sequence shown here is derived from an EMBL/GenBank/DDBJ whole genome shotgun (WGS) entry which is preliminary data.</text>
</comment>
<evidence type="ECO:0000313" key="1">
    <source>
        <dbReference type="EMBL" id="KAJ8962205.1"/>
    </source>
</evidence>
<reference evidence="1" key="1">
    <citation type="journal article" date="2023" name="Insect Mol. Biol.">
        <title>Genome sequencing provides insights into the evolution of gene families encoding plant cell wall-degrading enzymes in longhorned beetles.</title>
        <authorList>
            <person name="Shin N.R."/>
            <person name="Okamura Y."/>
            <person name="Kirsch R."/>
            <person name="Pauchet Y."/>
        </authorList>
    </citation>
    <scope>NUCLEOTIDE SEQUENCE</scope>
    <source>
        <strain evidence="1">AMC_N1</strain>
    </source>
</reference>
<evidence type="ECO:0000313" key="2">
    <source>
        <dbReference type="Proteomes" id="UP001162162"/>
    </source>
</evidence>
<name>A0AAV8ZG61_9CUCU</name>
<organism evidence="1 2">
    <name type="scientific">Aromia moschata</name>
    <dbReference type="NCBI Taxonomy" id="1265417"/>
    <lineage>
        <taxon>Eukaryota</taxon>
        <taxon>Metazoa</taxon>
        <taxon>Ecdysozoa</taxon>
        <taxon>Arthropoda</taxon>
        <taxon>Hexapoda</taxon>
        <taxon>Insecta</taxon>
        <taxon>Pterygota</taxon>
        <taxon>Neoptera</taxon>
        <taxon>Endopterygota</taxon>
        <taxon>Coleoptera</taxon>
        <taxon>Polyphaga</taxon>
        <taxon>Cucujiformia</taxon>
        <taxon>Chrysomeloidea</taxon>
        <taxon>Cerambycidae</taxon>
        <taxon>Cerambycinae</taxon>
        <taxon>Callichromatini</taxon>
        <taxon>Aromia</taxon>
    </lineage>
</organism>